<dbReference type="Proteomes" id="UP001336835">
    <property type="component" value="Unassembled WGS sequence"/>
</dbReference>
<evidence type="ECO:0000313" key="1">
    <source>
        <dbReference type="EMBL" id="MEE1943663.1"/>
    </source>
</evidence>
<dbReference type="RefSeq" id="WP_330106068.1">
    <property type="nucleotide sequence ID" value="NZ_JAZDQT010000001.1"/>
</dbReference>
<evidence type="ECO:0000313" key="2">
    <source>
        <dbReference type="Proteomes" id="UP001336835"/>
    </source>
</evidence>
<protein>
    <recommendedName>
        <fullName evidence="3">Bacterial surface antigen (D15) domain-containing protein</fullName>
    </recommendedName>
</protein>
<accession>A0ABU7I2I1</accession>
<organism evidence="1 2">
    <name type="scientific">Pedobacter albus</name>
    <dbReference type="NCBI Taxonomy" id="3113905"/>
    <lineage>
        <taxon>Bacteria</taxon>
        <taxon>Pseudomonadati</taxon>
        <taxon>Bacteroidota</taxon>
        <taxon>Sphingobacteriia</taxon>
        <taxon>Sphingobacteriales</taxon>
        <taxon>Sphingobacteriaceae</taxon>
        <taxon>Pedobacter</taxon>
    </lineage>
</organism>
<proteinExistence type="predicted"/>
<keyword evidence="2" id="KW-1185">Reference proteome</keyword>
<dbReference type="InterPro" id="IPR011042">
    <property type="entry name" value="6-blade_b-propeller_TolB-like"/>
</dbReference>
<sequence>MKLNKQLNKLKINILTTITLSFISLHGFSQIFDSEQNPLSVKWRQINSNGFRLIYPSELEKEAQRMANTIAYIYPYVGRDFDRQKTSIPIVFQNRGTIANGFVQLAPKKSQFNTTPPQQFDSQDWLNNLAVHELRHVAQFDKITRGQAHPFPEEIYFAYLGASIPTWFFEGDAVSTETSLTHAGRGRQPSWIMPFRTSLLSGQNFSYSKAYFGSNKDQTPGYYQLGYLLTSQLRQEFGKGIVDSLLADIHHRPLRFYPFSQSLKKYTGYNTKKFYAHVLEQLKKDWQRQDEQTPHGDYKSLNRPSKIATNYYLPTALPNQQLLTLKQSKDEVAGFVVLNPDKSEQKLFKIGYQEQPWFSYANQLLVWDEIRYDPRYKQRNYSVVCLYDFSTKTRRQLTFRTRLFSPTLSGDGKKLLAVQADLSNNFNLVAIDVASGKITKTYSNPENLILQTPALNTDGSQRSWVGVSEKGKSLWLANEKGETVQLIKETNQQLSRPVFIGDKIAFNAHLSGLDNIYGVMPADKKIVALTSAKYGAFNPSPSNDGQSIFFNNYQLMGYEIATAPIEPKEVQPNHFVYFGEAAEKQENTGDVFRQIPDSAYTSTTYSPLAHAFSFHSISPTVDDDDRLGIALKSNDLLNIVDFFGGVSYHSDLRKLEYNAGLTYKSLYPVLSATFRNRPRLAYYRLAGQIQEANWRENRLELKASVPLSINAYNHNYSFLGEVGTSFTQRNFAPQEAAIFSKTLNFPMSYRLGFVHSLRAAERNVAPQWAQSVTLSYYNQPFDQHLNGDLIAFESALYFPGLLKNHSFVASFNYQQSSGVLKGNTEIATVYGYGQIRARSELKNTLLLNYRFPIAFPDAEIGPFAYIRNLRGGFFSHYENIGTETNLAQPKTFGLELRSSLNLLRYQPVIDLGVRAVFVNKVYNQNPILEFIFNYSF</sequence>
<dbReference type="EMBL" id="JAZDQT010000001">
    <property type="protein sequence ID" value="MEE1943663.1"/>
    <property type="molecule type" value="Genomic_DNA"/>
</dbReference>
<evidence type="ECO:0008006" key="3">
    <source>
        <dbReference type="Google" id="ProtNLM"/>
    </source>
</evidence>
<dbReference type="PANTHER" id="PTHR36842">
    <property type="entry name" value="PROTEIN TOLB HOMOLOG"/>
    <property type="match status" value="1"/>
</dbReference>
<name>A0ABU7I2I1_9SPHI</name>
<reference evidence="1 2" key="1">
    <citation type="submission" date="2024-01" db="EMBL/GenBank/DDBJ databases">
        <title>Pedobacter sp. nov., isolated from fresh soil.</title>
        <authorList>
            <person name="Le N.T.T."/>
        </authorList>
    </citation>
    <scope>NUCLEOTIDE SEQUENCE [LARGE SCALE GENOMIC DNA]</scope>
    <source>
        <strain evidence="1 2">KR3-3</strain>
    </source>
</reference>
<dbReference type="SUPFAM" id="SSF82171">
    <property type="entry name" value="DPP6 N-terminal domain-like"/>
    <property type="match status" value="1"/>
</dbReference>
<comment type="caution">
    <text evidence="1">The sequence shown here is derived from an EMBL/GenBank/DDBJ whole genome shotgun (WGS) entry which is preliminary data.</text>
</comment>
<dbReference type="Gene3D" id="2.120.10.30">
    <property type="entry name" value="TolB, C-terminal domain"/>
    <property type="match status" value="1"/>
</dbReference>
<gene>
    <name evidence="1" type="ORF">VRU48_01000</name>
</gene>
<dbReference type="PANTHER" id="PTHR36842:SF1">
    <property type="entry name" value="PROTEIN TOLB"/>
    <property type="match status" value="1"/>
</dbReference>